<dbReference type="SUPFAM" id="SSF51735">
    <property type="entry name" value="NAD(P)-binding Rossmann-fold domains"/>
    <property type="match status" value="1"/>
</dbReference>
<dbReference type="Gene3D" id="3.30.40.10">
    <property type="entry name" value="Zinc/RING finger domain, C3HC4 (zinc finger)"/>
    <property type="match status" value="1"/>
</dbReference>
<dbReference type="PROSITE" id="PS50089">
    <property type="entry name" value="ZF_RING_2"/>
    <property type="match status" value="1"/>
</dbReference>
<dbReference type="InterPro" id="IPR036291">
    <property type="entry name" value="NAD(P)-bd_dom_sf"/>
</dbReference>
<name>A0A6J8B5A0_MYTCO</name>
<organism evidence="5 6">
    <name type="scientific">Mytilus coruscus</name>
    <name type="common">Sea mussel</name>
    <dbReference type="NCBI Taxonomy" id="42192"/>
    <lineage>
        <taxon>Eukaryota</taxon>
        <taxon>Metazoa</taxon>
        <taxon>Spiralia</taxon>
        <taxon>Lophotrochozoa</taxon>
        <taxon>Mollusca</taxon>
        <taxon>Bivalvia</taxon>
        <taxon>Autobranchia</taxon>
        <taxon>Pteriomorphia</taxon>
        <taxon>Mytilida</taxon>
        <taxon>Mytiloidea</taxon>
        <taxon>Mytilidae</taxon>
        <taxon>Mytilinae</taxon>
        <taxon>Mytilus</taxon>
    </lineage>
</organism>
<dbReference type="EMBL" id="CACVKT020002619">
    <property type="protein sequence ID" value="CAC5379102.1"/>
    <property type="molecule type" value="Genomic_DNA"/>
</dbReference>
<accession>A0A6J8B5A0</accession>
<dbReference type="Gene3D" id="3.40.50.720">
    <property type="entry name" value="NAD(P)-binding Rossmann-like Domain"/>
    <property type="match status" value="1"/>
</dbReference>
<dbReference type="GO" id="GO:0006631">
    <property type="term" value="P:fatty acid metabolic process"/>
    <property type="evidence" value="ECO:0007669"/>
    <property type="project" value="InterPro"/>
</dbReference>
<dbReference type="PANTHER" id="PTHR48075:SF5">
    <property type="entry name" value="3-HYDROXYBUTYRYL-COA DEHYDROGENASE"/>
    <property type="match status" value="1"/>
</dbReference>
<feature type="domain" description="RING-type" evidence="4">
    <location>
        <begin position="240"/>
        <end position="279"/>
    </location>
</feature>
<sequence length="291" mass="32929">MVKIAIIGAGLLGIKIAGEMAYYGHRVKIHDVNIGALNSVYGRMENDKEELRNEGLLLTNNYVGPVLCMSRLEETVNDADFIFECVIEDLGIKNELMERITYSCKPEAIICTNSLRLKVDDVFCKVQGKERCIGLRFLYPVFTIPEVELTPCQHTSQRNVTKVREMLEKMGKVLFFRSGTQPLILSEQQREERKKACLERILNSSGMGCLYEKTIPSLTLEPGGHGGSVVTVKETKKEECAICMERSRNSVICPCHHLVACYECTKMLLNRKDACPICRKDITEIIRVYHS</sequence>
<keyword evidence="6" id="KW-1185">Reference proteome</keyword>
<evidence type="ECO:0000256" key="2">
    <source>
        <dbReference type="ARBA" id="ARBA00022833"/>
    </source>
</evidence>
<reference evidence="5 6" key="1">
    <citation type="submission" date="2020-06" db="EMBL/GenBank/DDBJ databases">
        <authorList>
            <person name="Li R."/>
            <person name="Bekaert M."/>
        </authorList>
    </citation>
    <scope>NUCLEOTIDE SEQUENCE [LARGE SCALE GENOMIC DNA]</scope>
    <source>
        <strain evidence="6">wild</strain>
    </source>
</reference>
<dbReference type="Pfam" id="PF02737">
    <property type="entry name" value="3HCDH_N"/>
    <property type="match status" value="1"/>
</dbReference>
<evidence type="ECO:0000256" key="1">
    <source>
        <dbReference type="ARBA" id="ARBA00022771"/>
    </source>
</evidence>
<keyword evidence="1 3" id="KW-0479">Metal-binding</keyword>
<dbReference type="AlphaFoldDB" id="A0A6J8B5A0"/>
<dbReference type="GO" id="GO:0070403">
    <property type="term" value="F:NAD+ binding"/>
    <property type="evidence" value="ECO:0007669"/>
    <property type="project" value="InterPro"/>
</dbReference>
<dbReference type="InterPro" id="IPR001841">
    <property type="entry name" value="Znf_RING"/>
</dbReference>
<dbReference type="InterPro" id="IPR006176">
    <property type="entry name" value="3-OHacyl-CoA_DH_NAD-bd"/>
</dbReference>
<dbReference type="GO" id="GO:0008270">
    <property type="term" value="F:zinc ion binding"/>
    <property type="evidence" value="ECO:0007669"/>
    <property type="project" value="UniProtKB-KW"/>
</dbReference>
<protein>
    <recommendedName>
        <fullName evidence="4">RING-type domain-containing protein</fullName>
    </recommendedName>
</protein>
<gene>
    <name evidence="5" type="ORF">MCOR_15196</name>
</gene>
<evidence type="ECO:0000256" key="3">
    <source>
        <dbReference type="PROSITE-ProRule" id="PRU00175"/>
    </source>
</evidence>
<evidence type="ECO:0000259" key="4">
    <source>
        <dbReference type="PROSITE" id="PS50089"/>
    </source>
</evidence>
<dbReference type="GO" id="GO:0016491">
    <property type="term" value="F:oxidoreductase activity"/>
    <property type="evidence" value="ECO:0007669"/>
    <property type="project" value="TreeGrafter"/>
</dbReference>
<dbReference type="SMART" id="SM00184">
    <property type="entry name" value="RING"/>
    <property type="match status" value="1"/>
</dbReference>
<keyword evidence="1 3" id="KW-0863">Zinc-finger</keyword>
<dbReference type="OrthoDB" id="2021159at2759"/>
<evidence type="ECO:0000313" key="5">
    <source>
        <dbReference type="EMBL" id="CAC5379102.1"/>
    </source>
</evidence>
<dbReference type="Proteomes" id="UP000507470">
    <property type="component" value="Unassembled WGS sequence"/>
</dbReference>
<dbReference type="PANTHER" id="PTHR48075">
    <property type="entry name" value="3-HYDROXYACYL-COA DEHYDROGENASE FAMILY PROTEIN"/>
    <property type="match status" value="1"/>
</dbReference>
<dbReference type="InterPro" id="IPR013083">
    <property type="entry name" value="Znf_RING/FYVE/PHD"/>
</dbReference>
<dbReference type="SUPFAM" id="SSF57850">
    <property type="entry name" value="RING/U-box"/>
    <property type="match status" value="1"/>
</dbReference>
<evidence type="ECO:0000313" key="6">
    <source>
        <dbReference type="Proteomes" id="UP000507470"/>
    </source>
</evidence>
<keyword evidence="2" id="KW-0862">Zinc</keyword>
<proteinExistence type="predicted"/>
<dbReference type="Pfam" id="PF13920">
    <property type="entry name" value="zf-C3HC4_3"/>
    <property type="match status" value="1"/>
</dbReference>